<keyword evidence="3" id="KW-1185">Reference proteome</keyword>
<dbReference type="EMBL" id="JAVLVT010000001">
    <property type="protein sequence ID" value="MDS1269511.1"/>
    <property type="molecule type" value="Genomic_DNA"/>
</dbReference>
<comment type="caution">
    <text evidence="2">The sequence shown here is derived from an EMBL/GenBank/DDBJ whole genome shotgun (WGS) entry which is preliminary data.</text>
</comment>
<keyword evidence="1" id="KW-0732">Signal</keyword>
<feature type="signal peptide" evidence="1">
    <location>
        <begin position="1"/>
        <end position="44"/>
    </location>
</feature>
<name>A0ABU2H2J1_9ACTN</name>
<evidence type="ECO:0000313" key="2">
    <source>
        <dbReference type="EMBL" id="MDS1269511.1"/>
    </source>
</evidence>
<dbReference type="RefSeq" id="WP_310910975.1">
    <property type="nucleotide sequence ID" value="NZ_JAVLVT010000001.1"/>
</dbReference>
<dbReference type="Proteomes" id="UP001250214">
    <property type="component" value="Unassembled WGS sequence"/>
</dbReference>
<gene>
    <name evidence="2" type="ORF">RIF23_04275</name>
</gene>
<reference evidence="3" key="1">
    <citation type="submission" date="2023-07" db="EMBL/GenBank/DDBJ databases">
        <title>Novel species in the genus Lipingzhangella isolated from Sambhar Salt Lake.</title>
        <authorList>
            <person name="Jiya N."/>
            <person name="Kajale S."/>
            <person name="Sharma A."/>
        </authorList>
    </citation>
    <scope>NUCLEOTIDE SEQUENCE [LARGE SCALE GENOMIC DNA]</scope>
    <source>
        <strain evidence="3">LS1_29</strain>
    </source>
</reference>
<feature type="chain" id="PRO_5047454641" description="SH3 domain-containing protein" evidence="1">
    <location>
        <begin position="45"/>
        <end position="136"/>
    </location>
</feature>
<evidence type="ECO:0008006" key="4">
    <source>
        <dbReference type="Google" id="ProtNLM"/>
    </source>
</evidence>
<accession>A0ABU2H2J1</accession>
<protein>
    <recommendedName>
        <fullName evidence="4">SH3 domain-containing protein</fullName>
    </recommendedName>
</protein>
<evidence type="ECO:0000256" key="1">
    <source>
        <dbReference type="SAM" id="SignalP"/>
    </source>
</evidence>
<sequence>MWTARESALSTPHAAACSRMRRLALVGGALVCAALIAVPAVAMADPSGAPPTTTTQVWCHYAAVPGEHGDTVPVYPGPDVDTGYEGQLTVGDVVYGRADHVTNGFRQLGGFAGTAWAEAELLHHRGHCDTWAEPPP</sequence>
<evidence type="ECO:0000313" key="3">
    <source>
        <dbReference type="Proteomes" id="UP001250214"/>
    </source>
</evidence>
<proteinExistence type="predicted"/>
<organism evidence="2 3">
    <name type="scientific">Lipingzhangella rawalii</name>
    <dbReference type="NCBI Taxonomy" id="2055835"/>
    <lineage>
        <taxon>Bacteria</taxon>
        <taxon>Bacillati</taxon>
        <taxon>Actinomycetota</taxon>
        <taxon>Actinomycetes</taxon>
        <taxon>Streptosporangiales</taxon>
        <taxon>Nocardiopsidaceae</taxon>
        <taxon>Lipingzhangella</taxon>
    </lineage>
</organism>